<evidence type="ECO:0000313" key="2">
    <source>
        <dbReference type="Proteomes" id="UP000248311"/>
    </source>
</evidence>
<dbReference type="EMBL" id="QJTE01000003">
    <property type="protein sequence ID" value="PYE83679.1"/>
    <property type="molecule type" value="Genomic_DNA"/>
</dbReference>
<keyword evidence="2" id="KW-1185">Reference proteome</keyword>
<protein>
    <submittedName>
        <fullName evidence="1">Ferritin-like metal-binding protein YciE</fullName>
    </submittedName>
</protein>
<dbReference type="InterPro" id="IPR010287">
    <property type="entry name" value="DUF892_YciF-like"/>
</dbReference>
<dbReference type="OrthoDB" id="9795056at2"/>
<dbReference type="PANTHER" id="PTHR30565:SF9">
    <property type="entry name" value="PROTEIN YCIF"/>
    <property type="match status" value="1"/>
</dbReference>
<comment type="caution">
    <text evidence="1">The sequence shown here is derived from an EMBL/GenBank/DDBJ whole genome shotgun (WGS) entry which is preliminary data.</text>
</comment>
<dbReference type="InterPro" id="IPR009078">
    <property type="entry name" value="Ferritin-like_SF"/>
</dbReference>
<dbReference type="Gene3D" id="1.20.1260.10">
    <property type="match status" value="1"/>
</dbReference>
<dbReference type="AlphaFoldDB" id="A0A318STH6"/>
<dbReference type="Pfam" id="PF05974">
    <property type="entry name" value="DUF892"/>
    <property type="match status" value="1"/>
</dbReference>
<dbReference type="InterPro" id="IPR047114">
    <property type="entry name" value="YciF"/>
</dbReference>
<proteinExistence type="predicted"/>
<evidence type="ECO:0000313" key="1">
    <source>
        <dbReference type="EMBL" id="PYE83679.1"/>
    </source>
</evidence>
<dbReference type="PANTHER" id="PTHR30565">
    <property type="entry name" value="PROTEIN YCIF"/>
    <property type="match status" value="1"/>
</dbReference>
<accession>A0A318STH6</accession>
<organism evidence="1 2">
    <name type="scientific">Pseudoroseicyclus aestuarii</name>
    <dbReference type="NCBI Taxonomy" id="1795041"/>
    <lineage>
        <taxon>Bacteria</taxon>
        <taxon>Pseudomonadati</taxon>
        <taxon>Pseudomonadota</taxon>
        <taxon>Alphaproteobacteria</taxon>
        <taxon>Rhodobacterales</taxon>
        <taxon>Paracoccaceae</taxon>
        <taxon>Pseudoroseicyclus</taxon>
    </lineage>
</organism>
<reference evidence="1 2" key="1">
    <citation type="submission" date="2018-06" db="EMBL/GenBank/DDBJ databases">
        <title>Genomic Encyclopedia of Type Strains, Phase III (KMG-III): the genomes of soil and plant-associated and newly described type strains.</title>
        <authorList>
            <person name="Whitman W."/>
        </authorList>
    </citation>
    <scope>NUCLEOTIDE SEQUENCE [LARGE SCALE GENOMIC DNA]</scope>
    <source>
        <strain evidence="1 2">CECT 9025</strain>
    </source>
</reference>
<dbReference type="InterPro" id="IPR012347">
    <property type="entry name" value="Ferritin-like"/>
</dbReference>
<dbReference type="SUPFAM" id="SSF47240">
    <property type="entry name" value="Ferritin-like"/>
    <property type="match status" value="1"/>
</dbReference>
<sequence length="166" mass="18110">MALFTKDIQTMDDLYTHALQDIYYAEQQIVKALPKMIGKTTSPALKTAFESHLEESKTHVSRLEQAFELLGQKAKGATCPAIDGIIKEANEVAGDIGDPKVLDAALAFAAQGVEHYEITRYGSLIAWSRELNHPEVAALLQQTLAEEKAADQKLTDLAENGLNKAA</sequence>
<dbReference type="RefSeq" id="WP_110814254.1">
    <property type="nucleotide sequence ID" value="NZ_QJTE01000003.1"/>
</dbReference>
<name>A0A318STH6_9RHOB</name>
<dbReference type="CDD" id="cd07909">
    <property type="entry name" value="YciF"/>
    <property type="match status" value="1"/>
</dbReference>
<gene>
    <name evidence="1" type="ORF">DFP88_10337</name>
</gene>
<dbReference type="Proteomes" id="UP000248311">
    <property type="component" value="Unassembled WGS sequence"/>
</dbReference>